<evidence type="ECO:0000259" key="11">
    <source>
        <dbReference type="Pfam" id="PF00593"/>
    </source>
</evidence>
<dbReference type="Pfam" id="PF07715">
    <property type="entry name" value="Plug"/>
    <property type="match status" value="1"/>
</dbReference>
<feature type="domain" description="TonB-dependent receptor-like beta-barrel" evidence="11">
    <location>
        <begin position="417"/>
        <end position="982"/>
    </location>
</feature>
<dbReference type="Pfam" id="PF00593">
    <property type="entry name" value="TonB_dep_Rec_b-barrel"/>
    <property type="match status" value="1"/>
</dbReference>
<evidence type="ECO:0000313" key="13">
    <source>
        <dbReference type="EMBL" id="MCI2228230.1"/>
    </source>
</evidence>
<accession>A0A9X1VLH4</accession>
<evidence type="ECO:0000256" key="3">
    <source>
        <dbReference type="ARBA" id="ARBA00022452"/>
    </source>
</evidence>
<evidence type="ECO:0000313" key="14">
    <source>
        <dbReference type="Proteomes" id="UP001139369"/>
    </source>
</evidence>
<name>A0A9X1VLH4_9FLAO</name>
<dbReference type="InterPro" id="IPR012910">
    <property type="entry name" value="Plug_dom"/>
</dbReference>
<dbReference type="EMBL" id="JAKQYM010000002">
    <property type="protein sequence ID" value="MCI2228230.1"/>
    <property type="molecule type" value="Genomic_DNA"/>
</dbReference>
<evidence type="ECO:0000256" key="7">
    <source>
        <dbReference type="ARBA" id="ARBA00023237"/>
    </source>
</evidence>
<feature type="domain" description="TonB-dependent receptor plug" evidence="12">
    <location>
        <begin position="116"/>
        <end position="224"/>
    </location>
</feature>
<reference evidence="13" key="1">
    <citation type="submission" date="2022-02" db="EMBL/GenBank/DDBJ databases">
        <title>Polaribacter sp. MSW13, isolated from seawater.</title>
        <authorList>
            <person name="Kristyanto S."/>
            <person name="Jung J."/>
            <person name="Jeon C.O."/>
        </authorList>
    </citation>
    <scope>NUCLEOTIDE SEQUENCE</scope>
    <source>
        <strain evidence="13">MSW13</strain>
    </source>
</reference>
<dbReference type="RefSeq" id="WP_242177348.1">
    <property type="nucleotide sequence ID" value="NZ_JAKQYM010000002.1"/>
</dbReference>
<dbReference type="PROSITE" id="PS52016">
    <property type="entry name" value="TONB_DEPENDENT_REC_3"/>
    <property type="match status" value="1"/>
</dbReference>
<dbReference type="GO" id="GO:0009279">
    <property type="term" value="C:cell outer membrane"/>
    <property type="evidence" value="ECO:0007669"/>
    <property type="project" value="UniProtKB-SubCell"/>
</dbReference>
<comment type="subcellular location">
    <subcellularLocation>
        <location evidence="1 8">Cell outer membrane</location>
        <topology evidence="1 8">Multi-pass membrane protein</topology>
    </subcellularLocation>
</comment>
<dbReference type="Gene3D" id="2.40.170.20">
    <property type="entry name" value="TonB-dependent receptor, beta-barrel domain"/>
    <property type="match status" value="1"/>
</dbReference>
<keyword evidence="7 8" id="KW-0998">Cell outer membrane</keyword>
<dbReference type="NCBIfam" id="TIGR04057">
    <property type="entry name" value="SusC_RagA_signa"/>
    <property type="match status" value="1"/>
</dbReference>
<evidence type="ECO:0000256" key="10">
    <source>
        <dbReference type="SAM" id="SignalP"/>
    </source>
</evidence>
<evidence type="ECO:0000256" key="1">
    <source>
        <dbReference type="ARBA" id="ARBA00004571"/>
    </source>
</evidence>
<keyword evidence="14" id="KW-1185">Reference proteome</keyword>
<dbReference type="Proteomes" id="UP001139369">
    <property type="component" value="Unassembled WGS sequence"/>
</dbReference>
<keyword evidence="4 8" id="KW-0812">Transmembrane</keyword>
<evidence type="ECO:0000256" key="8">
    <source>
        <dbReference type="PROSITE-ProRule" id="PRU01360"/>
    </source>
</evidence>
<organism evidence="13 14">
    <name type="scientific">Polaribacter marinus</name>
    <dbReference type="NCBI Taxonomy" id="2916838"/>
    <lineage>
        <taxon>Bacteria</taxon>
        <taxon>Pseudomonadati</taxon>
        <taxon>Bacteroidota</taxon>
        <taxon>Flavobacteriia</taxon>
        <taxon>Flavobacteriales</taxon>
        <taxon>Flavobacteriaceae</taxon>
    </lineage>
</organism>
<protein>
    <submittedName>
        <fullName evidence="13">TonB-dependent receptor</fullName>
    </submittedName>
</protein>
<dbReference type="InterPro" id="IPR037066">
    <property type="entry name" value="Plug_dom_sf"/>
</dbReference>
<dbReference type="InterPro" id="IPR023996">
    <property type="entry name" value="TonB-dep_OMP_SusC/RagA"/>
</dbReference>
<dbReference type="AlphaFoldDB" id="A0A9X1VLH4"/>
<keyword evidence="13" id="KW-0675">Receptor</keyword>
<proteinExistence type="inferred from homology"/>
<dbReference type="Gene3D" id="2.170.130.10">
    <property type="entry name" value="TonB-dependent receptor, plug domain"/>
    <property type="match status" value="1"/>
</dbReference>
<dbReference type="InterPro" id="IPR039426">
    <property type="entry name" value="TonB-dep_rcpt-like"/>
</dbReference>
<keyword evidence="3 8" id="KW-1134">Transmembrane beta strand</keyword>
<keyword evidence="10" id="KW-0732">Signal</keyword>
<dbReference type="InterPro" id="IPR023997">
    <property type="entry name" value="TonB-dep_OMP_SusC/RagA_CS"/>
</dbReference>
<keyword evidence="2 8" id="KW-0813">Transport</keyword>
<dbReference type="InterPro" id="IPR036942">
    <property type="entry name" value="Beta-barrel_TonB_sf"/>
</dbReference>
<dbReference type="SUPFAM" id="SSF49464">
    <property type="entry name" value="Carboxypeptidase regulatory domain-like"/>
    <property type="match status" value="1"/>
</dbReference>
<comment type="caution">
    <text evidence="13">The sequence shown here is derived from an EMBL/GenBank/DDBJ whole genome shotgun (WGS) entry which is preliminary data.</text>
</comment>
<comment type="similarity">
    <text evidence="8 9">Belongs to the TonB-dependent receptor family.</text>
</comment>
<evidence type="ECO:0000256" key="9">
    <source>
        <dbReference type="RuleBase" id="RU003357"/>
    </source>
</evidence>
<dbReference type="NCBIfam" id="TIGR04056">
    <property type="entry name" value="OMP_RagA_SusC"/>
    <property type="match status" value="1"/>
</dbReference>
<dbReference type="Gene3D" id="2.60.40.1120">
    <property type="entry name" value="Carboxypeptidase-like, regulatory domain"/>
    <property type="match status" value="1"/>
</dbReference>
<dbReference type="InterPro" id="IPR000531">
    <property type="entry name" value="Beta-barrel_TonB"/>
</dbReference>
<evidence type="ECO:0000259" key="12">
    <source>
        <dbReference type="Pfam" id="PF07715"/>
    </source>
</evidence>
<dbReference type="Pfam" id="PF13715">
    <property type="entry name" value="CarbopepD_reg_2"/>
    <property type="match status" value="1"/>
</dbReference>
<dbReference type="InterPro" id="IPR008969">
    <property type="entry name" value="CarboxyPept-like_regulatory"/>
</dbReference>
<keyword evidence="6 8" id="KW-0472">Membrane</keyword>
<evidence type="ECO:0000256" key="4">
    <source>
        <dbReference type="ARBA" id="ARBA00022692"/>
    </source>
</evidence>
<feature type="signal peptide" evidence="10">
    <location>
        <begin position="1"/>
        <end position="21"/>
    </location>
</feature>
<gene>
    <name evidence="13" type="ORF">MC378_03555</name>
</gene>
<keyword evidence="5 9" id="KW-0798">TonB box</keyword>
<evidence type="ECO:0000256" key="2">
    <source>
        <dbReference type="ARBA" id="ARBA00022448"/>
    </source>
</evidence>
<feature type="chain" id="PRO_5040790116" evidence="10">
    <location>
        <begin position="22"/>
        <end position="1027"/>
    </location>
</feature>
<evidence type="ECO:0000256" key="5">
    <source>
        <dbReference type="ARBA" id="ARBA00023077"/>
    </source>
</evidence>
<dbReference type="SUPFAM" id="SSF56935">
    <property type="entry name" value="Porins"/>
    <property type="match status" value="1"/>
</dbReference>
<sequence length="1027" mass="113572">MNLKFKITLLLVMLVNICFYAQDAYTLKGVVKSKGDNAPLPGVTIRILNTTKGTETDFDGNYSIQVTKGQTLEFSYLGYAAQNIIITNQLNLNIIMVEDASVLDEIVVVGYGSQKKSHLTGAISKVKNEKLDQIGVARVDDALVGQVSGVNIQATEGEAGSAPTIRIRGTGSINGNSGPLVVVDGVPVDEDFLGSLNMNDVESFEVLKDAASSAIYGSRGGNGVILITTKSGKNGDMKLSYNMITGYKSAHQSDAYYTSVAETVEKELSATGTLSDKTRYKQLIGVDNNWQDIIFDGGMYTDHTVAASGGTDKANFNVSFNYLNDEGVLLSDNFSRTSVNAKYSYKVNKRLTLGIRANPSFTTRKRFDGSTHDILRQPSWLPVYLDENTIQFVNRYRDGGKYANAKIGDYAQQRMFDDYDLAAGQPSTGSGTDISNTSNTNPAAKILERDRVEYRNKFLGSIYGKYKVTDDLTFNSSAALNYQYTRGERYQGVLSSRNGASASRLDSTITKTVRWVLDNTLSYSKEFGNHEINAVAGTSLERRRRTYESIQGSVFENDINPTIAKAESITDTDAYQWERTLLSFFGRVNYAYDNKYLLSASYRVDGSSVFGPNKKYGSFAAVSLGWILTKEDFLKDSDIINNLKLRVSYGVTGNNDFRTSGGQLVDNYPYLAILDNTTTAVSGGTSSLIVNPLNIANPDLSWERQIEFNPGVDFTLFNHILSGSVDYYTRTSDQLLLDNPVSSTTGFSKALVNLGEVKNSGIEVELRTKNISTENFKWSSTILASRNKNELTDFADSNGQIQNVDSKRASEWINLEGNPISSFYGWVVDKEIPLEYIVNPYHPIGGQAQDVYVKDLNGDGLIDDDDKTILGNPYPDLVWSFTNDFKYKNFDFSFMFQGSHGAEIRNMGDQYIFNHFNSSQLYDTATTPNQEFIKQKIFTNSIVQDASYVALRNVNVGYNFSGKVLSKLKMSSARVYFSAQNLLYFTASNYTGFNPESVNTTSATTYGYQRAGSPVFKTMSVGLNVQF</sequence>
<evidence type="ECO:0000256" key="6">
    <source>
        <dbReference type="ARBA" id="ARBA00023136"/>
    </source>
</evidence>